<protein>
    <submittedName>
        <fullName evidence="4">Ankyrin</fullName>
    </submittedName>
</protein>
<dbReference type="AlphaFoldDB" id="A0A0D0NET5"/>
<evidence type="ECO:0000256" key="2">
    <source>
        <dbReference type="ARBA" id="ARBA00023043"/>
    </source>
</evidence>
<evidence type="ECO:0000313" key="4">
    <source>
        <dbReference type="EMBL" id="KIQ66780.1"/>
    </source>
</evidence>
<comment type="caution">
    <text evidence="4">The sequence shown here is derived from an EMBL/GenBank/DDBJ whole genome shotgun (WGS) entry which is preliminary data.</text>
</comment>
<keyword evidence="2 3" id="KW-0040">ANK repeat</keyword>
<dbReference type="RefSeq" id="WP_043908221.1">
    <property type="nucleotide sequence ID" value="NZ_JXZB01000001.1"/>
</dbReference>
<name>A0A0D0NET5_KITGR</name>
<evidence type="ECO:0000256" key="3">
    <source>
        <dbReference type="PROSITE-ProRule" id="PRU00023"/>
    </source>
</evidence>
<reference evidence="4 5" key="1">
    <citation type="submission" date="2015-02" db="EMBL/GenBank/DDBJ databases">
        <title>Draft genome sequence of Kitasatospora griseola MF730-N6, a bafilomycin, terpentecin and satosporin producer.</title>
        <authorList>
            <person name="Arens J.C."/>
            <person name="Haltli B."/>
            <person name="Kerr R.G."/>
        </authorList>
    </citation>
    <scope>NUCLEOTIDE SEQUENCE [LARGE SCALE GENOMIC DNA]</scope>
    <source>
        <strain evidence="4 5">MF730-N6</strain>
    </source>
</reference>
<dbReference type="Pfam" id="PF12796">
    <property type="entry name" value="Ank_2"/>
    <property type="match status" value="1"/>
</dbReference>
<dbReference type="SUPFAM" id="SSF48403">
    <property type="entry name" value="Ankyrin repeat"/>
    <property type="match status" value="1"/>
</dbReference>
<dbReference type="InterPro" id="IPR002110">
    <property type="entry name" value="Ankyrin_rpt"/>
</dbReference>
<feature type="repeat" description="ANK" evidence="3">
    <location>
        <begin position="46"/>
        <end position="78"/>
    </location>
</feature>
<proteinExistence type="predicted"/>
<dbReference type="InterPro" id="IPR036770">
    <property type="entry name" value="Ankyrin_rpt-contain_sf"/>
</dbReference>
<sequence length="133" mass="13636">MTDHTPPDPEVVALAGRLFDAARTGDTALLAAHLDAGVPADLTNDRGDTLLMLAAYHGHAATVTALLERGAEPDRANDRAQTPLAGAVFKGATEVVDALLAHGADPHAGTPSALDAARLFGKDDLVARLTAAR</sequence>
<dbReference type="PATRIC" id="fig|2064.6.peg.1061"/>
<feature type="repeat" description="ANK" evidence="3">
    <location>
        <begin position="79"/>
        <end position="111"/>
    </location>
</feature>
<dbReference type="EMBL" id="JXZB01000001">
    <property type="protein sequence ID" value="KIQ66780.1"/>
    <property type="molecule type" value="Genomic_DNA"/>
</dbReference>
<evidence type="ECO:0000313" key="5">
    <source>
        <dbReference type="Proteomes" id="UP000032066"/>
    </source>
</evidence>
<dbReference type="PROSITE" id="PS50088">
    <property type="entry name" value="ANK_REPEAT"/>
    <property type="match status" value="2"/>
</dbReference>
<accession>A0A0D0NET5</accession>
<dbReference type="STRING" id="2064.TR51_04795"/>
<dbReference type="Gene3D" id="1.25.40.20">
    <property type="entry name" value="Ankyrin repeat-containing domain"/>
    <property type="match status" value="1"/>
</dbReference>
<keyword evidence="5" id="KW-1185">Reference proteome</keyword>
<dbReference type="PROSITE" id="PS50297">
    <property type="entry name" value="ANK_REP_REGION"/>
    <property type="match status" value="2"/>
</dbReference>
<evidence type="ECO:0000256" key="1">
    <source>
        <dbReference type="ARBA" id="ARBA00022737"/>
    </source>
</evidence>
<dbReference type="OrthoDB" id="306540at2"/>
<dbReference type="SMART" id="SM00248">
    <property type="entry name" value="ANK"/>
    <property type="match status" value="2"/>
</dbReference>
<gene>
    <name evidence="4" type="ORF">TR51_04795</name>
</gene>
<dbReference type="Proteomes" id="UP000032066">
    <property type="component" value="Unassembled WGS sequence"/>
</dbReference>
<organism evidence="4 5">
    <name type="scientific">Kitasatospora griseola</name>
    <name type="common">Streptomyces griseolosporeus</name>
    <dbReference type="NCBI Taxonomy" id="2064"/>
    <lineage>
        <taxon>Bacteria</taxon>
        <taxon>Bacillati</taxon>
        <taxon>Actinomycetota</taxon>
        <taxon>Actinomycetes</taxon>
        <taxon>Kitasatosporales</taxon>
        <taxon>Streptomycetaceae</taxon>
        <taxon>Kitasatospora</taxon>
    </lineage>
</organism>
<dbReference type="PANTHER" id="PTHR24171">
    <property type="entry name" value="ANKYRIN REPEAT DOMAIN-CONTAINING PROTEIN 39-RELATED"/>
    <property type="match status" value="1"/>
</dbReference>
<keyword evidence="1" id="KW-0677">Repeat</keyword>